<feature type="region of interest" description="Disordered" evidence="1">
    <location>
        <begin position="812"/>
        <end position="839"/>
    </location>
</feature>
<dbReference type="Gene3D" id="3.80.10.10">
    <property type="entry name" value="Ribonuclease Inhibitor"/>
    <property type="match status" value="1"/>
</dbReference>
<organism evidence="3 4">
    <name type="scientific">Russula ochroleuca</name>
    <dbReference type="NCBI Taxonomy" id="152965"/>
    <lineage>
        <taxon>Eukaryota</taxon>
        <taxon>Fungi</taxon>
        <taxon>Dikarya</taxon>
        <taxon>Basidiomycota</taxon>
        <taxon>Agaricomycotina</taxon>
        <taxon>Agaricomycetes</taxon>
        <taxon>Russulales</taxon>
        <taxon>Russulaceae</taxon>
        <taxon>Russula</taxon>
    </lineage>
</organism>
<evidence type="ECO:0000313" key="4">
    <source>
        <dbReference type="Proteomes" id="UP000759537"/>
    </source>
</evidence>
<accession>A0A9P5MV94</accession>
<comment type="caution">
    <text evidence="3">The sequence shown here is derived from an EMBL/GenBank/DDBJ whole genome shotgun (WGS) entry which is preliminary data.</text>
</comment>
<dbReference type="Gene3D" id="1.20.1280.50">
    <property type="match status" value="1"/>
</dbReference>
<sequence>MRVGEAVSIYMLPDDVLLEIFDFYVDKRVYSFKKRVEVWQTLVHVCRRWRRVVFGSPRRLNLRLVCTWETPARDMLDVWPSLPLLLQRSLNYGTLSEDTDNIIAVLERSNRVVKIDILNVNRSENVLAAMQVPFPELTDLILLSDNGTASVLPDSFLGGSAPRLRYLSLYDIPFPGLPKLLLSATHLVTLRLWHIPHSGYISPEAMATALSTLTRLDDLELRFESPRSCPDSASRRLPPPTRSVLPVLTYFLFKGVCDYLEDLVAYIDAPRLNKLEVTFFNQIVFDTPQFIQFISRTPKLETFEKANVVFRYGAEASATVHLLSRTSGHGHLTVTIPCTELDWQVSSMEQVCTLCLPPLSTLEDIYIYESRRSQPDRQDNIENMLWLELLHPFTSAKYLYLSKGFASRIGPALQELVGGRATEVLPTLQNIFLERLQPSGTVRIQQFVAARRVTSHPIAVSHWDRDRAIGQGTGTRSAGFDRDFPLFKLHDAQFMGDSYQARPATQGDLSAVQLCGKFDTVIRLSAPSSFPTFCFLTGCTPDYLEADQTVYCTAHAIPVLLDSQIDKRTLSQLRLLVILPPGASRTCTARKKGLTPTPTLTRSWTSAQWTIQLSTVTCLQQDDYRQIVTCCRTGATLLGLRELDLVDSWPHSWLTLDFDTLLGWIPVIRSRRSSRLRAHALECRVEGARLCVEGVCEASGMHLRVEGVCVPLVSRAWRTRTLATDVDEGEGEDVGVADEGVATATEDLCACAFNGARELRGTSLCLALGARKEGAIGQRERKEGTDKGRHLGQGRNGRWARIDWLHRETVDVEAPDPHTVDARHEAKWPQRERQTGHKA</sequence>
<keyword evidence="4" id="KW-1185">Reference proteome</keyword>
<proteinExistence type="predicted"/>
<name>A0A9P5MV94_9AGAM</name>
<evidence type="ECO:0000259" key="2">
    <source>
        <dbReference type="PROSITE" id="PS50181"/>
    </source>
</evidence>
<dbReference type="InterPro" id="IPR032675">
    <property type="entry name" value="LRR_dom_sf"/>
</dbReference>
<reference evidence="3" key="1">
    <citation type="submission" date="2019-10" db="EMBL/GenBank/DDBJ databases">
        <authorList>
            <consortium name="DOE Joint Genome Institute"/>
            <person name="Kuo A."/>
            <person name="Miyauchi S."/>
            <person name="Kiss E."/>
            <person name="Drula E."/>
            <person name="Kohler A."/>
            <person name="Sanchez-Garcia M."/>
            <person name="Andreopoulos B."/>
            <person name="Barry K.W."/>
            <person name="Bonito G."/>
            <person name="Buee M."/>
            <person name="Carver A."/>
            <person name="Chen C."/>
            <person name="Cichocki N."/>
            <person name="Clum A."/>
            <person name="Culley D."/>
            <person name="Crous P.W."/>
            <person name="Fauchery L."/>
            <person name="Girlanda M."/>
            <person name="Hayes R."/>
            <person name="Keri Z."/>
            <person name="LaButti K."/>
            <person name="Lipzen A."/>
            <person name="Lombard V."/>
            <person name="Magnuson J."/>
            <person name="Maillard F."/>
            <person name="Morin E."/>
            <person name="Murat C."/>
            <person name="Nolan M."/>
            <person name="Ohm R."/>
            <person name="Pangilinan J."/>
            <person name="Pereira M."/>
            <person name="Perotto S."/>
            <person name="Peter M."/>
            <person name="Riley R."/>
            <person name="Sitrit Y."/>
            <person name="Stielow B."/>
            <person name="Szollosi G."/>
            <person name="Zifcakova L."/>
            <person name="Stursova M."/>
            <person name="Spatafora J.W."/>
            <person name="Tedersoo L."/>
            <person name="Vaario L.-M."/>
            <person name="Yamada A."/>
            <person name="Yan M."/>
            <person name="Wang P."/>
            <person name="Xu J."/>
            <person name="Bruns T."/>
            <person name="Baldrian P."/>
            <person name="Vilgalys R."/>
            <person name="Henrissat B."/>
            <person name="Grigoriev I.V."/>
            <person name="Hibbett D."/>
            <person name="Nagy L.G."/>
            <person name="Martin F.M."/>
        </authorList>
    </citation>
    <scope>NUCLEOTIDE SEQUENCE</scope>
    <source>
        <strain evidence="3">Prilba</strain>
    </source>
</reference>
<gene>
    <name evidence="3" type="ORF">DFH94DRAFT_682275</name>
</gene>
<dbReference type="Proteomes" id="UP000759537">
    <property type="component" value="Unassembled WGS sequence"/>
</dbReference>
<evidence type="ECO:0000256" key="1">
    <source>
        <dbReference type="SAM" id="MobiDB-lite"/>
    </source>
</evidence>
<evidence type="ECO:0000313" key="3">
    <source>
        <dbReference type="EMBL" id="KAF8479540.1"/>
    </source>
</evidence>
<dbReference type="AlphaFoldDB" id="A0A9P5MV94"/>
<dbReference type="SUPFAM" id="SSF52047">
    <property type="entry name" value="RNI-like"/>
    <property type="match status" value="1"/>
</dbReference>
<dbReference type="EMBL" id="WHVB01000009">
    <property type="protein sequence ID" value="KAF8479540.1"/>
    <property type="molecule type" value="Genomic_DNA"/>
</dbReference>
<feature type="domain" description="F-box" evidence="2">
    <location>
        <begin position="6"/>
        <end position="52"/>
    </location>
</feature>
<reference evidence="3" key="2">
    <citation type="journal article" date="2020" name="Nat. Commun.">
        <title>Large-scale genome sequencing of mycorrhizal fungi provides insights into the early evolution of symbiotic traits.</title>
        <authorList>
            <person name="Miyauchi S."/>
            <person name="Kiss E."/>
            <person name="Kuo A."/>
            <person name="Drula E."/>
            <person name="Kohler A."/>
            <person name="Sanchez-Garcia M."/>
            <person name="Morin E."/>
            <person name="Andreopoulos B."/>
            <person name="Barry K.W."/>
            <person name="Bonito G."/>
            <person name="Buee M."/>
            <person name="Carver A."/>
            <person name="Chen C."/>
            <person name="Cichocki N."/>
            <person name="Clum A."/>
            <person name="Culley D."/>
            <person name="Crous P.W."/>
            <person name="Fauchery L."/>
            <person name="Girlanda M."/>
            <person name="Hayes R.D."/>
            <person name="Keri Z."/>
            <person name="LaButti K."/>
            <person name="Lipzen A."/>
            <person name="Lombard V."/>
            <person name="Magnuson J."/>
            <person name="Maillard F."/>
            <person name="Murat C."/>
            <person name="Nolan M."/>
            <person name="Ohm R.A."/>
            <person name="Pangilinan J."/>
            <person name="Pereira M.F."/>
            <person name="Perotto S."/>
            <person name="Peter M."/>
            <person name="Pfister S."/>
            <person name="Riley R."/>
            <person name="Sitrit Y."/>
            <person name="Stielow J.B."/>
            <person name="Szollosi G."/>
            <person name="Zifcakova L."/>
            <person name="Stursova M."/>
            <person name="Spatafora J.W."/>
            <person name="Tedersoo L."/>
            <person name="Vaario L.M."/>
            <person name="Yamada A."/>
            <person name="Yan M."/>
            <person name="Wang P."/>
            <person name="Xu J."/>
            <person name="Bruns T."/>
            <person name="Baldrian P."/>
            <person name="Vilgalys R."/>
            <person name="Dunand C."/>
            <person name="Henrissat B."/>
            <person name="Grigoriev I.V."/>
            <person name="Hibbett D."/>
            <person name="Nagy L.G."/>
            <person name="Martin F.M."/>
        </authorList>
    </citation>
    <scope>NUCLEOTIDE SEQUENCE</scope>
    <source>
        <strain evidence="3">Prilba</strain>
    </source>
</reference>
<protein>
    <recommendedName>
        <fullName evidence="2">F-box domain-containing protein</fullName>
    </recommendedName>
</protein>
<dbReference type="PROSITE" id="PS50181">
    <property type="entry name" value="FBOX"/>
    <property type="match status" value="1"/>
</dbReference>
<dbReference type="InterPro" id="IPR001810">
    <property type="entry name" value="F-box_dom"/>
</dbReference>